<dbReference type="GO" id="GO:0047884">
    <property type="term" value="F:FAD diphosphatase activity"/>
    <property type="evidence" value="ECO:0000318"/>
    <property type="project" value="GO_Central"/>
</dbReference>
<dbReference type="KEGG" id="uma:UMAG_06429"/>
<feature type="compositionally biased region" description="Low complexity" evidence="1">
    <location>
        <begin position="1"/>
        <end position="13"/>
    </location>
</feature>
<accession>A0A0D1DMH8</accession>
<evidence type="ECO:0000313" key="3">
    <source>
        <dbReference type="EMBL" id="KIS65729.1"/>
    </source>
</evidence>
<proteinExistence type="predicted"/>
<dbReference type="VEuPathDB" id="FungiDB:UMAG_06429"/>
<dbReference type="Pfam" id="PF00994">
    <property type="entry name" value="MoCF_biosynth"/>
    <property type="match status" value="1"/>
</dbReference>
<dbReference type="RefSeq" id="XP_011392711.1">
    <property type="nucleotide sequence ID" value="XM_011394409.1"/>
</dbReference>
<dbReference type="STRING" id="237631.A0A0D1DMH8"/>
<evidence type="ECO:0000259" key="2">
    <source>
        <dbReference type="SMART" id="SM00852"/>
    </source>
</evidence>
<dbReference type="GeneID" id="23566025"/>
<gene>
    <name evidence="3" type="ORF">UMAG_06429</name>
</gene>
<name>A0A0D1DMH8_MYCMD</name>
<dbReference type="PANTHER" id="PTHR47675">
    <property type="entry name" value="MOLYBDOPTERIN BINDING DOMAIN PROTEIN (AFU_ORTHOLOGUE AFUA_5G11210)"/>
    <property type="match status" value="1"/>
</dbReference>
<dbReference type="PANTHER" id="PTHR47675:SF1">
    <property type="entry name" value="MOLYBDOPTERIN BINDING DOMAIN PROTEIN (AFU_ORTHOLOGUE AFUA_5G11210)"/>
    <property type="match status" value="1"/>
</dbReference>
<dbReference type="SUPFAM" id="SSF53218">
    <property type="entry name" value="Molybdenum cofactor biosynthesis proteins"/>
    <property type="match status" value="1"/>
</dbReference>
<dbReference type="CDD" id="cd00885">
    <property type="entry name" value="cinA"/>
    <property type="match status" value="1"/>
</dbReference>
<dbReference type="InParanoid" id="A0A0D1DMH8"/>
<evidence type="ECO:0000256" key="1">
    <source>
        <dbReference type="SAM" id="MobiDB-lite"/>
    </source>
</evidence>
<dbReference type="SMART" id="SM00852">
    <property type="entry name" value="MoCF_biosynth"/>
    <property type="match status" value="1"/>
</dbReference>
<feature type="domain" description="MoaB/Mog" evidence="2">
    <location>
        <begin position="47"/>
        <end position="221"/>
    </location>
</feature>
<protein>
    <recommendedName>
        <fullName evidence="2">MoaB/Mog domain-containing protein</fullName>
    </recommendedName>
</protein>
<dbReference type="eggNOG" id="KOG2644">
    <property type="taxonomic scope" value="Eukaryota"/>
</dbReference>
<feature type="region of interest" description="Disordered" evidence="1">
    <location>
        <begin position="1"/>
        <end position="21"/>
    </location>
</feature>
<dbReference type="InterPro" id="IPR001453">
    <property type="entry name" value="MoaB/Mog_dom"/>
</dbReference>
<reference evidence="3 4" key="1">
    <citation type="journal article" date="2006" name="Nature">
        <title>Insights from the genome of the biotrophic fungal plant pathogen Ustilago maydis.</title>
        <authorList>
            <person name="Kamper J."/>
            <person name="Kahmann R."/>
            <person name="Bolker M."/>
            <person name="Ma L.J."/>
            <person name="Brefort T."/>
            <person name="Saville B.J."/>
            <person name="Banuett F."/>
            <person name="Kronstad J.W."/>
            <person name="Gold S.E."/>
            <person name="Muller O."/>
            <person name="Perlin M.H."/>
            <person name="Wosten H.A."/>
            <person name="de Vries R."/>
            <person name="Ruiz-Herrera J."/>
            <person name="Reynaga-Pena C.G."/>
            <person name="Snetselaar K."/>
            <person name="McCann M."/>
            <person name="Perez-Martin J."/>
            <person name="Feldbrugge M."/>
            <person name="Basse C.W."/>
            <person name="Steinberg G."/>
            <person name="Ibeas J.I."/>
            <person name="Holloman W."/>
            <person name="Guzman P."/>
            <person name="Farman M."/>
            <person name="Stajich J.E."/>
            <person name="Sentandreu R."/>
            <person name="Gonzalez-Prieto J.M."/>
            <person name="Kennell J.C."/>
            <person name="Molina L."/>
            <person name="Schirawski J."/>
            <person name="Mendoza-Mendoza A."/>
            <person name="Greilinger D."/>
            <person name="Munch K."/>
            <person name="Rossel N."/>
            <person name="Scherer M."/>
            <person name="Vranes M."/>
            <person name="Ladendorf O."/>
            <person name="Vincon V."/>
            <person name="Fuchs U."/>
            <person name="Sandrock B."/>
            <person name="Meng S."/>
            <person name="Ho E.C."/>
            <person name="Cahill M.J."/>
            <person name="Boyce K.J."/>
            <person name="Klose J."/>
            <person name="Klosterman S.J."/>
            <person name="Deelstra H.J."/>
            <person name="Ortiz-Castellanos L."/>
            <person name="Li W."/>
            <person name="Sanchez-Alonso P."/>
            <person name="Schreier P.H."/>
            <person name="Hauser-Hahn I."/>
            <person name="Vaupel M."/>
            <person name="Koopmann E."/>
            <person name="Friedrich G."/>
            <person name="Voss H."/>
            <person name="Schluter T."/>
            <person name="Margolis J."/>
            <person name="Platt D."/>
            <person name="Swimmer C."/>
            <person name="Gnirke A."/>
            <person name="Chen F."/>
            <person name="Vysotskaia V."/>
            <person name="Mannhaupt G."/>
            <person name="Guldener U."/>
            <person name="Munsterkotter M."/>
            <person name="Haase D."/>
            <person name="Oesterheld M."/>
            <person name="Mewes H.W."/>
            <person name="Mauceli E.W."/>
            <person name="DeCaprio D."/>
            <person name="Wade C.M."/>
            <person name="Butler J."/>
            <person name="Young S."/>
            <person name="Jaffe D.B."/>
            <person name="Calvo S."/>
            <person name="Nusbaum C."/>
            <person name="Galagan J."/>
            <person name="Birren B.W."/>
        </authorList>
    </citation>
    <scope>NUCLEOTIDE SEQUENCE [LARGE SCALE GENOMIC DNA]</scope>
    <source>
        <strain evidence="4">DSM 14603 / FGSC 9021 / UM521</strain>
    </source>
</reference>
<dbReference type="AlphaFoldDB" id="A0A0D1DMH8"/>
<dbReference type="Gene3D" id="3.40.980.10">
    <property type="entry name" value="MoaB/Mog-like domain"/>
    <property type="match status" value="1"/>
</dbReference>
<dbReference type="EMBL" id="CM003162">
    <property type="protein sequence ID" value="KIS65729.1"/>
    <property type="molecule type" value="Genomic_DNA"/>
</dbReference>
<dbReference type="Proteomes" id="UP000000561">
    <property type="component" value="Chromosome 23"/>
</dbReference>
<keyword evidence="4" id="KW-1185">Reference proteome</keyword>
<dbReference type="OrthoDB" id="448496at2759"/>
<organism evidence="3 4">
    <name type="scientific">Mycosarcoma maydis</name>
    <name type="common">Corn smut fungus</name>
    <name type="synonym">Ustilago maydis</name>
    <dbReference type="NCBI Taxonomy" id="5270"/>
    <lineage>
        <taxon>Eukaryota</taxon>
        <taxon>Fungi</taxon>
        <taxon>Dikarya</taxon>
        <taxon>Basidiomycota</taxon>
        <taxon>Ustilaginomycotina</taxon>
        <taxon>Ustilaginomycetes</taxon>
        <taxon>Ustilaginales</taxon>
        <taxon>Ustilaginaceae</taxon>
        <taxon>Mycosarcoma</taxon>
    </lineage>
</organism>
<dbReference type="GO" id="GO:0042726">
    <property type="term" value="P:flavin-containing compound metabolic process"/>
    <property type="evidence" value="ECO:0000318"/>
    <property type="project" value="GO_Central"/>
</dbReference>
<sequence length="319" mass="35181">MSCSSDAPASAAPTPEPVMPTFAKTPLPDFTKSNPLGDANRYISTAACLIIGDEVLNGKTKDSNSNYFAKFCFDLGIDLKRIEVIPDDEDVIVEAAKRLTCQFDFVVSSGGIGPTPDDITYSSMAKAFSPDAKLVYDEEVIRRMAENLKARQVSTQGITQDMITARKRMALLPAQNAQVIFPTEQLWVPVVRMVGKLCILPGVPRLFEALLDGLEPYLPLDPNRPRPYRVLIHTRLPESNISPFLVHLTEKCKPLAIKVGSYPKWNNGVDVSLIGNDWPALQQLIPDVENAVQGKLIESGQLGKTRSATEHQNQQQHKI</sequence>
<dbReference type="InterPro" id="IPR036425">
    <property type="entry name" value="MoaB/Mog-like_dom_sf"/>
</dbReference>
<evidence type="ECO:0000313" key="4">
    <source>
        <dbReference type="Proteomes" id="UP000000561"/>
    </source>
</evidence>